<reference evidence="8 9" key="1">
    <citation type="submission" date="2021-06" db="EMBL/GenBank/DDBJ databases">
        <title>Bacillus sp. RD4P76, an endophyte from a halophyte.</title>
        <authorList>
            <person name="Sun J.-Q."/>
        </authorList>
    </citation>
    <scope>NUCLEOTIDE SEQUENCE [LARGE SCALE GENOMIC DNA]</scope>
    <source>
        <strain evidence="8 9">CGMCC 1.15917</strain>
    </source>
</reference>
<keyword evidence="9" id="KW-1185">Reference proteome</keyword>
<dbReference type="InterPro" id="IPR004633">
    <property type="entry name" value="NaPi_cotrn-rel/YqeW-like"/>
</dbReference>
<comment type="caution">
    <text evidence="8">The sequence shown here is derived from an EMBL/GenBank/DDBJ whole genome shotgun (WGS) entry which is preliminary data.</text>
</comment>
<evidence type="ECO:0000256" key="6">
    <source>
        <dbReference type="SAM" id="Phobius"/>
    </source>
</evidence>
<keyword evidence="3 6" id="KW-0812">Transmembrane</keyword>
<keyword evidence="5 6" id="KW-0472">Membrane</keyword>
<comment type="subcellular location">
    <subcellularLocation>
        <location evidence="1">Cell membrane</location>
        <topology evidence="1">Multi-pass membrane protein</topology>
    </subcellularLocation>
</comment>
<evidence type="ECO:0000259" key="7">
    <source>
        <dbReference type="Pfam" id="PF01895"/>
    </source>
</evidence>
<dbReference type="Pfam" id="PF01895">
    <property type="entry name" value="PhoU"/>
    <property type="match status" value="1"/>
</dbReference>
<evidence type="ECO:0000313" key="9">
    <source>
        <dbReference type="Proteomes" id="UP000784880"/>
    </source>
</evidence>
<feature type="transmembrane region" description="Helical" evidence="6">
    <location>
        <begin position="175"/>
        <end position="200"/>
    </location>
</feature>
<keyword evidence="4 6" id="KW-1133">Transmembrane helix</keyword>
<accession>A0ABS6JGR7</accession>
<gene>
    <name evidence="8" type="ORF">KS419_14190</name>
</gene>
<dbReference type="NCBIfam" id="NF037997">
    <property type="entry name" value="Na_Pi_symport"/>
    <property type="match status" value="1"/>
</dbReference>
<evidence type="ECO:0000313" key="8">
    <source>
        <dbReference type="EMBL" id="MBU9712876.1"/>
    </source>
</evidence>
<dbReference type="NCBIfam" id="TIGR00704">
    <property type="entry name" value="NaPi_cotrn_rel"/>
    <property type="match status" value="1"/>
</dbReference>
<dbReference type="InterPro" id="IPR003841">
    <property type="entry name" value="Na/Pi_transpt"/>
</dbReference>
<feature type="transmembrane region" description="Helical" evidence="6">
    <location>
        <begin position="111"/>
        <end position="128"/>
    </location>
</feature>
<evidence type="ECO:0000256" key="1">
    <source>
        <dbReference type="ARBA" id="ARBA00004651"/>
    </source>
</evidence>
<evidence type="ECO:0000256" key="3">
    <source>
        <dbReference type="ARBA" id="ARBA00022692"/>
    </source>
</evidence>
<proteinExistence type="predicted"/>
<dbReference type="Proteomes" id="UP000784880">
    <property type="component" value="Unassembled WGS sequence"/>
</dbReference>
<dbReference type="PANTHER" id="PTHR10010:SF46">
    <property type="entry name" value="SODIUM-DEPENDENT PHOSPHATE TRANSPORT PROTEIN 2B"/>
    <property type="match status" value="1"/>
</dbReference>
<evidence type="ECO:0000256" key="5">
    <source>
        <dbReference type="ARBA" id="ARBA00023136"/>
    </source>
</evidence>
<feature type="transmembrane region" description="Helical" evidence="6">
    <location>
        <begin position="212"/>
        <end position="235"/>
    </location>
</feature>
<feature type="transmembrane region" description="Helical" evidence="6">
    <location>
        <begin position="134"/>
        <end position="154"/>
    </location>
</feature>
<feature type="transmembrane region" description="Helical" evidence="6">
    <location>
        <begin position="82"/>
        <end position="104"/>
    </location>
</feature>
<feature type="domain" description="PhoU" evidence="7">
    <location>
        <begin position="342"/>
        <end position="425"/>
    </location>
</feature>
<dbReference type="InterPro" id="IPR026022">
    <property type="entry name" value="PhoU_dom"/>
</dbReference>
<evidence type="ECO:0000256" key="4">
    <source>
        <dbReference type="ARBA" id="ARBA00022989"/>
    </source>
</evidence>
<keyword evidence="2" id="KW-1003">Cell membrane</keyword>
<feature type="transmembrane region" description="Helical" evidence="6">
    <location>
        <begin position="247"/>
        <end position="267"/>
    </location>
</feature>
<dbReference type="EMBL" id="JAHQCS010000113">
    <property type="protein sequence ID" value="MBU9712876.1"/>
    <property type="molecule type" value="Genomic_DNA"/>
</dbReference>
<dbReference type="RefSeq" id="WP_217067052.1">
    <property type="nucleotide sequence ID" value="NZ_JAHQCS010000113.1"/>
</dbReference>
<evidence type="ECO:0000256" key="2">
    <source>
        <dbReference type="ARBA" id="ARBA00022475"/>
    </source>
</evidence>
<feature type="transmembrane region" description="Helical" evidence="6">
    <location>
        <begin position="6"/>
        <end position="29"/>
    </location>
</feature>
<feature type="transmembrane region" description="Helical" evidence="6">
    <location>
        <begin position="49"/>
        <end position="76"/>
    </location>
</feature>
<name>A0ABS6JGR7_9BACI</name>
<sequence length="534" mass="59376">MNIFLHTAMGMLGGLGIFLYGMYIASEGLKKSSSKHLKEFLKKVTTNQLFGAFAGVVLAAVMQSSSAATVMVVGFVNAGLMTLRQAMGVMLGTAIGTTITVQLIAFKMTDYSLLFIAIGSFLFIIGSSTKVKSIASIFLGFGFVFFGMGIITDAMAPLQTNPEFMNAFVYLSDHLILMVLASLLFTAIIQNSAATIALAMSLGASGTLQLETAIAIVYGANAGTVVTALISSINTTKDAKRTAVAHAFFKLIGVLIFLPLTEYFAVFMESIGSDIERQIANAHSIFNIVNLLILLPFCNKFADWMLKLIPEKKETIKEVKYIDPESLEVPTVALMKTKKELERMAKIIDDNMFIGIDRLLRNKDSSKHDTIIKNESKIDVLYKSIYHYLQKITKKDISDDESVESLKYLYINSDLEEIADSLQQITYTLMKLDERNIKLNDKELSGITNFYKEVRINYIEAIKGFEGEDKEMAIKMIQQSPGVLRIEKKLRYEHFHNSDSESSRLSSTYIRIINELLKINQRTVSISHTTIGLI</sequence>
<dbReference type="Pfam" id="PF02690">
    <property type="entry name" value="Na_Pi_cotrans"/>
    <property type="match status" value="2"/>
</dbReference>
<protein>
    <submittedName>
        <fullName evidence="8">Na/Pi cotransporter family protein</fullName>
    </submittedName>
</protein>
<organism evidence="8 9">
    <name type="scientific">Evansella tamaricis</name>
    <dbReference type="NCBI Taxonomy" id="2069301"/>
    <lineage>
        <taxon>Bacteria</taxon>
        <taxon>Bacillati</taxon>
        <taxon>Bacillota</taxon>
        <taxon>Bacilli</taxon>
        <taxon>Bacillales</taxon>
        <taxon>Bacillaceae</taxon>
        <taxon>Evansella</taxon>
    </lineage>
</organism>
<dbReference type="PANTHER" id="PTHR10010">
    <property type="entry name" value="SOLUTE CARRIER FAMILY 34 SODIUM PHOSPHATE , MEMBER 2-RELATED"/>
    <property type="match status" value="1"/>
</dbReference>